<reference evidence="3 4" key="1">
    <citation type="submission" date="2019-01" db="EMBL/GenBank/DDBJ databases">
        <authorList>
            <consortium name="Pathogen Informatics"/>
        </authorList>
    </citation>
    <scope>NUCLEOTIDE SEQUENCE [LARGE SCALE GENOMIC DNA]</scope>
    <source>
        <strain evidence="3 4">NCTC10194</strain>
    </source>
</reference>
<name>A0A449AVH9_9BACT</name>
<dbReference type="AlphaFoldDB" id="A0A449AVH9"/>
<gene>
    <name evidence="3" type="ORF">NCTC10194_00480</name>
</gene>
<keyword evidence="4" id="KW-1185">Reference proteome</keyword>
<feature type="compositionally biased region" description="Basic and acidic residues" evidence="1">
    <location>
        <begin position="35"/>
        <end position="48"/>
    </location>
</feature>
<evidence type="ECO:0000313" key="4">
    <source>
        <dbReference type="Proteomes" id="UP000290815"/>
    </source>
</evidence>
<evidence type="ECO:0000256" key="1">
    <source>
        <dbReference type="SAM" id="MobiDB-lite"/>
    </source>
</evidence>
<organism evidence="3 4">
    <name type="scientific">Mycoplasmopsis glycophila</name>
    <dbReference type="NCBI Taxonomy" id="171285"/>
    <lineage>
        <taxon>Bacteria</taxon>
        <taxon>Bacillati</taxon>
        <taxon>Mycoplasmatota</taxon>
        <taxon>Mycoplasmoidales</taxon>
        <taxon>Metamycoplasmataceae</taxon>
        <taxon>Mycoplasmopsis</taxon>
    </lineage>
</organism>
<evidence type="ECO:0000256" key="2">
    <source>
        <dbReference type="SAM" id="SignalP"/>
    </source>
</evidence>
<evidence type="ECO:0008006" key="5">
    <source>
        <dbReference type="Google" id="ProtNLM"/>
    </source>
</evidence>
<accession>A0A449AVH9</accession>
<proteinExistence type="predicted"/>
<dbReference type="PROSITE" id="PS51257">
    <property type="entry name" value="PROKAR_LIPOPROTEIN"/>
    <property type="match status" value="1"/>
</dbReference>
<dbReference type="KEGG" id="mgly:NCTC10194_00480"/>
<sequence length="125" mass="14163">MKNKFYKWISFALLASTPLLSSGSCCASTKTATKPAEENKTAEKEKETNNNQNNSKEYLKQLVDRYFAVSISFMHPDLSIQKVDENGNVEIDEFNNTPVRVAKSEQEINTLKANMLAKLDLNRKN</sequence>
<feature type="chain" id="PRO_5019183460" description="Lipoprotein" evidence="2">
    <location>
        <begin position="28"/>
        <end position="125"/>
    </location>
</feature>
<keyword evidence="2" id="KW-0732">Signal</keyword>
<protein>
    <recommendedName>
        <fullName evidence="5">Lipoprotein</fullName>
    </recommendedName>
</protein>
<dbReference type="EMBL" id="LR215024">
    <property type="protein sequence ID" value="VEU70532.1"/>
    <property type="molecule type" value="Genomic_DNA"/>
</dbReference>
<dbReference type="RefSeq" id="WP_027333761.1">
    <property type="nucleotide sequence ID" value="NZ_LR215024.1"/>
</dbReference>
<evidence type="ECO:0000313" key="3">
    <source>
        <dbReference type="EMBL" id="VEU70532.1"/>
    </source>
</evidence>
<feature type="signal peptide" evidence="2">
    <location>
        <begin position="1"/>
        <end position="27"/>
    </location>
</feature>
<dbReference type="Proteomes" id="UP000290815">
    <property type="component" value="Chromosome"/>
</dbReference>
<feature type="region of interest" description="Disordered" evidence="1">
    <location>
        <begin position="21"/>
        <end position="56"/>
    </location>
</feature>